<evidence type="ECO:0000256" key="1">
    <source>
        <dbReference type="SAM" id="MobiDB-lite"/>
    </source>
</evidence>
<dbReference type="InterPro" id="IPR032675">
    <property type="entry name" value="LRR_dom_sf"/>
</dbReference>
<accession>A0AAD5VB06</accession>
<dbReference type="AlphaFoldDB" id="A0AAD5VB06"/>
<dbReference type="Proteomes" id="UP001212997">
    <property type="component" value="Unassembled WGS sequence"/>
</dbReference>
<keyword evidence="4" id="KW-1185">Reference proteome</keyword>
<dbReference type="SUPFAM" id="SSF52047">
    <property type="entry name" value="RNI-like"/>
    <property type="match status" value="1"/>
</dbReference>
<dbReference type="Gene3D" id="3.80.10.10">
    <property type="entry name" value="Ribonuclease Inhibitor"/>
    <property type="match status" value="1"/>
</dbReference>
<evidence type="ECO:0000256" key="2">
    <source>
        <dbReference type="SAM" id="SignalP"/>
    </source>
</evidence>
<sequence length="535" mass="60005">MHRIFLIAEVLDLILEGLGGMYKGDYGQDVGNSDLISFALTSKSVLELALDHIWHTLPNILPVVRCFPRESELQGIQDTDGDRFPAVFLRAPLSYREWERVMFYSKRVKVFANKFDIGTHPILLKALKDAPEPLFPNLLSFKWPLMGNPGDDMNLLDSFISNRLFDLTINGNGNDPGVVIATLQTLPRATVGVSLRSLKLNFSSNSHPDFLQSYRSFLRSMTTLESLGTSVDDQGTYADIAQLPNLRRLSLRITTKSAWPLDLLSTVQSPFPHLQTLSLWINTVNLSLFSRFLQLAHFDQLESIYLRIPFFEGHSTTHRDPGSDFLGLANTIATQCSTDQLRHFSIDVTDAYFDMFNEYPTITAHHLLPLLGFKRMQGFSLNVDWKLDFDNTTLETIASSWPLLDYLSLAPRSSSKPPQITFSGLQALRVCPNIVSFDSSFVDDVSSPESYESIDKGKLPKILSVSFLDVGDSELTNSHNMARYLAALFPNLEEISYDQGTPLGPPVQKPNWDSVNDYLSNPSNRNTDVAPLTLA</sequence>
<organism evidence="3 4">
    <name type="scientific">Meripilus lineatus</name>
    <dbReference type="NCBI Taxonomy" id="2056292"/>
    <lineage>
        <taxon>Eukaryota</taxon>
        <taxon>Fungi</taxon>
        <taxon>Dikarya</taxon>
        <taxon>Basidiomycota</taxon>
        <taxon>Agaricomycotina</taxon>
        <taxon>Agaricomycetes</taxon>
        <taxon>Polyporales</taxon>
        <taxon>Meripilaceae</taxon>
        <taxon>Meripilus</taxon>
    </lineage>
</organism>
<keyword evidence="2" id="KW-0732">Signal</keyword>
<comment type="caution">
    <text evidence="3">The sequence shown here is derived from an EMBL/GenBank/DDBJ whole genome shotgun (WGS) entry which is preliminary data.</text>
</comment>
<feature type="region of interest" description="Disordered" evidence="1">
    <location>
        <begin position="499"/>
        <end position="535"/>
    </location>
</feature>
<gene>
    <name evidence="3" type="ORF">NLI96_g2292</name>
</gene>
<evidence type="ECO:0000313" key="4">
    <source>
        <dbReference type="Proteomes" id="UP001212997"/>
    </source>
</evidence>
<reference evidence="3" key="1">
    <citation type="submission" date="2022-07" db="EMBL/GenBank/DDBJ databases">
        <title>Genome Sequence of Physisporinus lineatus.</title>
        <authorList>
            <person name="Buettner E."/>
        </authorList>
    </citation>
    <scope>NUCLEOTIDE SEQUENCE</scope>
    <source>
        <strain evidence="3">VT162</strain>
    </source>
</reference>
<protein>
    <recommendedName>
        <fullName evidence="5">F-box domain-containing protein</fullName>
    </recommendedName>
</protein>
<feature type="compositionally biased region" description="Polar residues" evidence="1">
    <location>
        <begin position="511"/>
        <end position="527"/>
    </location>
</feature>
<feature type="signal peptide" evidence="2">
    <location>
        <begin position="1"/>
        <end position="20"/>
    </location>
</feature>
<dbReference type="EMBL" id="JANAWD010000050">
    <property type="protein sequence ID" value="KAJ3489232.1"/>
    <property type="molecule type" value="Genomic_DNA"/>
</dbReference>
<proteinExistence type="predicted"/>
<feature type="chain" id="PRO_5041978624" description="F-box domain-containing protein" evidence="2">
    <location>
        <begin position="21"/>
        <end position="535"/>
    </location>
</feature>
<evidence type="ECO:0008006" key="5">
    <source>
        <dbReference type="Google" id="ProtNLM"/>
    </source>
</evidence>
<evidence type="ECO:0000313" key="3">
    <source>
        <dbReference type="EMBL" id="KAJ3489232.1"/>
    </source>
</evidence>
<name>A0AAD5VB06_9APHY</name>